<organism evidence="1 2">
    <name type="scientific">Cichorium intybus</name>
    <name type="common">Chicory</name>
    <dbReference type="NCBI Taxonomy" id="13427"/>
    <lineage>
        <taxon>Eukaryota</taxon>
        <taxon>Viridiplantae</taxon>
        <taxon>Streptophyta</taxon>
        <taxon>Embryophyta</taxon>
        <taxon>Tracheophyta</taxon>
        <taxon>Spermatophyta</taxon>
        <taxon>Magnoliopsida</taxon>
        <taxon>eudicotyledons</taxon>
        <taxon>Gunneridae</taxon>
        <taxon>Pentapetalae</taxon>
        <taxon>asterids</taxon>
        <taxon>campanulids</taxon>
        <taxon>Asterales</taxon>
        <taxon>Asteraceae</taxon>
        <taxon>Cichorioideae</taxon>
        <taxon>Cichorieae</taxon>
        <taxon>Cichoriinae</taxon>
        <taxon>Cichorium</taxon>
    </lineage>
</organism>
<evidence type="ECO:0000313" key="1">
    <source>
        <dbReference type="EMBL" id="KAI3690723.1"/>
    </source>
</evidence>
<comment type="caution">
    <text evidence="1">The sequence shown here is derived from an EMBL/GenBank/DDBJ whole genome shotgun (WGS) entry which is preliminary data.</text>
</comment>
<accession>A0ACB8Z030</accession>
<sequence>MVSLSLITLTHNTHGFDQKNQNQEDPTSFAKTLTQSDANNDGGFSVPRYCAETTFPKLDYIADPPVQTILAKDVMGKFGISDIFTEAVKLAANGMSKLHIVLSQHCGIFFFMVYMLNKSPGEHIQRTGIRSSFYNPPSQGSREAIRGISNLPWFDQKNQNQEDPTSFAKTLTQSDANNDGGFSVPRYCAETTFPKLDYTADPPVQTILAKDVMGKFGNSDIFTEAVKLAANGMSKLHIVLSQHCGIFFFMVYRLNKSPGEHIQRSGIRYFFLVNRLKTKKCLWPGVIISEAVWEVVLHDNMTLTSRKVHGRFNDVHSYL</sequence>
<evidence type="ECO:0000313" key="2">
    <source>
        <dbReference type="Proteomes" id="UP001055811"/>
    </source>
</evidence>
<reference evidence="1 2" key="2">
    <citation type="journal article" date="2022" name="Mol. Ecol. Resour.">
        <title>The genomes of chicory, endive, great burdock and yacon provide insights into Asteraceae paleo-polyploidization history and plant inulin production.</title>
        <authorList>
            <person name="Fan W."/>
            <person name="Wang S."/>
            <person name="Wang H."/>
            <person name="Wang A."/>
            <person name="Jiang F."/>
            <person name="Liu H."/>
            <person name="Zhao H."/>
            <person name="Xu D."/>
            <person name="Zhang Y."/>
        </authorList>
    </citation>
    <scope>NUCLEOTIDE SEQUENCE [LARGE SCALE GENOMIC DNA]</scope>
    <source>
        <strain evidence="2">cv. Punajuju</strain>
        <tissue evidence="1">Leaves</tissue>
    </source>
</reference>
<reference evidence="2" key="1">
    <citation type="journal article" date="2022" name="Mol. Ecol. Resour.">
        <title>The genomes of chicory, endive, great burdock and yacon provide insights into Asteraceae palaeo-polyploidization history and plant inulin production.</title>
        <authorList>
            <person name="Fan W."/>
            <person name="Wang S."/>
            <person name="Wang H."/>
            <person name="Wang A."/>
            <person name="Jiang F."/>
            <person name="Liu H."/>
            <person name="Zhao H."/>
            <person name="Xu D."/>
            <person name="Zhang Y."/>
        </authorList>
    </citation>
    <scope>NUCLEOTIDE SEQUENCE [LARGE SCALE GENOMIC DNA]</scope>
    <source>
        <strain evidence="2">cv. Punajuju</strain>
    </source>
</reference>
<dbReference type="EMBL" id="CM042017">
    <property type="protein sequence ID" value="KAI3690723.1"/>
    <property type="molecule type" value="Genomic_DNA"/>
</dbReference>
<name>A0ACB8Z030_CICIN</name>
<protein>
    <submittedName>
        <fullName evidence="1">Uncharacterized protein</fullName>
    </submittedName>
</protein>
<keyword evidence="2" id="KW-1185">Reference proteome</keyword>
<gene>
    <name evidence="1" type="ORF">L2E82_48930</name>
</gene>
<proteinExistence type="predicted"/>
<dbReference type="Proteomes" id="UP001055811">
    <property type="component" value="Linkage Group LG09"/>
</dbReference>